<reference evidence="1" key="1">
    <citation type="submission" date="2021-06" db="EMBL/GenBank/DDBJ databases">
        <authorList>
            <person name="Kallberg Y."/>
            <person name="Tangrot J."/>
            <person name="Rosling A."/>
        </authorList>
    </citation>
    <scope>NUCLEOTIDE SEQUENCE</scope>
    <source>
        <strain evidence="1">28 12/20/2015</strain>
    </source>
</reference>
<proteinExistence type="predicted"/>
<dbReference type="Proteomes" id="UP000789366">
    <property type="component" value="Unassembled WGS sequence"/>
</dbReference>
<feature type="non-terminal residue" evidence="1">
    <location>
        <position position="1"/>
    </location>
</feature>
<gene>
    <name evidence="1" type="ORF">SPELUC_LOCUS16770</name>
</gene>
<evidence type="ECO:0000313" key="2">
    <source>
        <dbReference type="Proteomes" id="UP000789366"/>
    </source>
</evidence>
<comment type="caution">
    <text evidence="1">The sequence shown here is derived from an EMBL/GenBank/DDBJ whole genome shotgun (WGS) entry which is preliminary data.</text>
</comment>
<keyword evidence="2" id="KW-1185">Reference proteome</keyword>
<name>A0ACA9RAX6_9GLOM</name>
<sequence length="48" mass="5761">YKPIFLSKNQGISMFFGLSIYMVFDYVLQHLSQYFYQGIKKYACFFGK</sequence>
<feature type="non-terminal residue" evidence="1">
    <location>
        <position position="48"/>
    </location>
</feature>
<accession>A0ACA9RAX6</accession>
<evidence type="ECO:0000313" key="1">
    <source>
        <dbReference type="EMBL" id="CAG8785692.1"/>
    </source>
</evidence>
<dbReference type="EMBL" id="CAJVPW010064281">
    <property type="protein sequence ID" value="CAG8785692.1"/>
    <property type="molecule type" value="Genomic_DNA"/>
</dbReference>
<protein>
    <submittedName>
        <fullName evidence="1">4916_t:CDS:1</fullName>
    </submittedName>
</protein>
<organism evidence="1 2">
    <name type="scientific">Cetraspora pellucida</name>
    <dbReference type="NCBI Taxonomy" id="1433469"/>
    <lineage>
        <taxon>Eukaryota</taxon>
        <taxon>Fungi</taxon>
        <taxon>Fungi incertae sedis</taxon>
        <taxon>Mucoromycota</taxon>
        <taxon>Glomeromycotina</taxon>
        <taxon>Glomeromycetes</taxon>
        <taxon>Diversisporales</taxon>
        <taxon>Gigasporaceae</taxon>
        <taxon>Cetraspora</taxon>
    </lineage>
</organism>